<evidence type="ECO:0000256" key="4">
    <source>
        <dbReference type="ARBA" id="ARBA00033418"/>
    </source>
</evidence>
<dbReference type="AlphaFoldDB" id="A0A1X6MNJ0"/>
<dbReference type="Proteomes" id="UP000194127">
    <property type="component" value="Unassembled WGS sequence"/>
</dbReference>
<evidence type="ECO:0000256" key="3">
    <source>
        <dbReference type="ARBA" id="ARBA00023002"/>
    </source>
</evidence>
<dbReference type="InterPro" id="IPR016167">
    <property type="entry name" value="FAD-bd_PCMH_sub1"/>
</dbReference>
<dbReference type="PROSITE" id="PS51387">
    <property type="entry name" value="FAD_PCMH"/>
    <property type="match status" value="1"/>
</dbReference>
<dbReference type="RefSeq" id="XP_024334771.1">
    <property type="nucleotide sequence ID" value="XM_024479822.1"/>
</dbReference>
<comment type="pathway">
    <text evidence="1">Cofactor biosynthesis; D-erythroascorbate biosynthesis; dehydro-D-arabinono-1,4-lactone from D-arabinose: step 2/2.</text>
</comment>
<dbReference type="GO" id="GO:0003885">
    <property type="term" value="F:D-arabinono-1,4-lactone oxidase activity"/>
    <property type="evidence" value="ECO:0007669"/>
    <property type="project" value="UniProtKB-EC"/>
</dbReference>
<evidence type="ECO:0000256" key="2">
    <source>
        <dbReference type="ARBA" id="ARBA00013136"/>
    </source>
</evidence>
<evidence type="ECO:0000256" key="1">
    <source>
        <dbReference type="ARBA" id="ARBA00005083"/>
    </source>
</evidence>
<dbReference type="PANTHER" id="PTHR43762">
    <property type="entry name" value="L-GULONOLACTONE OXIDASE"/>
    <property type="match status" value="1"/>
</dbReference>
<dbReference type="PANTHER" id="PTHR43762:SF1">
    <property type="entry name" value="D-ARABINONO-1,4-LACTONE OXIDASE"/>
    <property type="match status" value="1"/>
</dbReference>
<dbReference type="InterPro" id="IPR016166">
    <property type="entry name" value="FAD-bd_PCMH"/>
</dbReference>
<dbReference type="GeneID" id="36324772"/>
<dbReference type="InterPro" id="IPR010031">
    <property type="entry name" value="FAD_lactone_oxidase-like"/>
</dbReference>
<dbReference type="InterPro" id="IPR007173">
    <property type="entry name" value="ALO_C"/>
</dbReference>
<evidence type="ECO:0000313" key="7">
    <source>
        <dbReference type="Proteomes" id="UP000194127"/>
    </source>
</evidence>
<feature type="domain" description="FAD-binding PCMH-type" evidence="5">
    <location>
        <begin position="48"/>
        <end position="218"/>
    </location>
</feature>
<evidence type="ECO:0000313" key="6">
    <source>
        <dbReference type="EMBL" id="OSX57977.1"/>
    </source>
</evidence>
<dbReference type="InterPro" id="IPR006094">
    <property type="entry name" value="Oxid_FAD_bind_N"/>
</dbReference>
<name>A0A1X6MNJ0_9APHY</name>
<sequence>MDPPAAADPPSVAALAQIPTPTLHALLRPIAVPPGHPRATFVNWGLSYACTPRAVFEPQSAHHCALVFELARREGRTVRAAGVGHSPSDLACTSGYMLRTEKLDRIIEVNAEKRYVVAQGGITLHALHAALAAAGLAMSNLGSISDQTLAGMVTTATHGSGLAFRVLSTHVRALTLLLADGARVRCSRAERPDLFLASLCGLGATGLILDVTLDVEPAFRLKDVQHSVPFDAAVRDLDALARSAEHVRLWWFPQAGTVRVSAASRTYEPAKPVYTWLWHSLVGYHLLQLLLFLGRFVRALNPWTARLGAWLVSGSTVAVDASHRIFNLDCKYPQFTTEWAVPYERAPACLRALRAWLDEEHADPAGLRPHFPIEIRFTDADDVWLSPSNGTKACWIGIVQYNIEITLRRTFSTLCTGLQRSDALSYMVGSSPGACRMEMHTLPSG</sequence>
<proteinExistence type="predicted"/>
<dbReference type="UniPathway" id="UPA00771">
    <property type="reaction ID" value="UER00766"/>
</dbReference>
<dbReference type="Pfam" id="PF04030">
    <property type="entry name" value="ALO"/>
    <property type="match status" value="1"/>
</dbReference>
<dbReference type="PIRSF" id="PIRSF000136">
    <property type="entry name" value="LGO_GLO"/>
    <property type="match status" value="1"/>
</dbReference>
<keyword evidence="3" id="KW-0560">Oxidoreductase</keyword>
<dbReference type="InterPro" id="IPR036318">
    <property type="entry name" value="FAD-bd_PCMH-like_sf"/>
</dbReference>
<gene>
    <name evidence="6" type="ORF">POSPLADRAFT_1049714</name>
</gene>
<dbReference type="OrthoDB" id="610608at2759"/>
<dbReference type="Gene3D" id="3.30.465.10">
    <property type="match status" value="1"/>
</dbReference>
<dbReference type="STRING" id="670580.A0A1X6MNJ0"/>
<dbReference type="EMBL" id="KZ110606">
    <property type="protein sequence ID" value="OSX57977.1"/>
    <property type="molecule type" value="Genomic_DNA"/>
</dbReference>
<dbReference type="Pfam" id="PF01565">
    <property type="entry name" value="FAD_binding_4"/>
    <property type="match status" value="1"/>
</dbReference>
<dbReference type="GO" id="GO:0005739">
    <property type="term" value="C:mitochondrion"/>
    <property type="evidence" value="ECO:0007669"/>
    <property type="project" value="TreeGrafter"/>
</dbReference>
<accession>A0A1X6MNJ0</accession>
<keyword evidence="7" id="KW-1185">Reference proteome</keyword>
<dbReference type="GO" id="GO:0016020">
    <property type="term" value="C:membrane"/>
    <property type="evidence" value="ECO:0007669"/>
    <property type="project" value="InterPro"/>
</dbReference>
<evidence type="ECO:0000259" key="5">
    <source>
        <dbReference type="PROSITE" id="PS51387"/>
    </source>
</evidence>
<dbReference type="SUPFAM" id="SSF56176">
    <property type="entry name" value="FAD-binding/transporter-associated domain-like"/>
    <property type="match status" value="1"/>
</dbReference>
<dbReference type="InterPro" id="IPR016169">
    <property type="entry name" value="FAD-bd_PCMH_sub2"/>
</dbReference>
<dbReference type="Gene3D" id="3.30.70.2520">
    <property type="match status" value="1"/>
</dbReference>
<organism evidence="6 7">
    <name type="scientific">Postia placenta MAD-698-R-SB12</name>
    <dbReference type="NCBI Taxonomy" id="670580"/>
    <lineage>
        <taxon>Eukaryota</taxon>
        <taxon>Fungi</taxon>
        <taxon>Dikarya</taxon>
        <taxon>Basidiomycota</taxon>
        <taxon>Agaricomycotina</taxon>
        <taxon>Agaricomycetes</taxon>
        <taxon>Polyporales</taxon>
        <taxon>Adustoporiaceae</taxon>
        <taxon>Rhodonia</taxon>
    </lineage>
</organism>
<dbReference type="GO" id="GO:0071949">
    <property type="term" value="F:FAD binding"/>
    <property type="evidence" value="ECO:0007669"/>
    <property type="project" value="InterPro"/>
</dbReference>
<dbReference type="Gene3D" id="3.30.43.10">
    <property type="entry name" value="Uridine Diphospho-n-acetylenolpyruvylglucosamine Reductase, domain 2"/>
    <property type="match status" value="1"/>
</dbReference>
<dbReference type="EC" id="1.1.3.37" evidence="2"/>
<protein>
    <recommendedName>
        <fullName evidence="2">D-arabinono-1,4-lactone oxidase</fullName>
        <ecNumber evidence="2">1.1.3.37</ecNumber>
    </recommendedName>
    <alternativeName>
        <fullName evidence="4">L-galactono-gamma-lactone oxidase</fullName>
    </alternativeName>
</protein>
<reference evidence="6 7" key="1">
    <citation type="submission" date="2017-04" db="EMBL/GenBank/DDBJ databases">
        <title>Genome Sequence of the Model Brown-Rot Fungus Postia placenta SB12.</title>
        <authorList>
            <consortium name="DOE Joint Genome Institute"/>
            <person name="Gaskell J."/>
            <person name="Kersten P."/>
            <person name="Larrondo L.F."/>
            <person name="Canessa P."/>
            <person name="Martinez D."/>
            <person name="Hibbett D."/>
            <person name="Schmoll M."/>
            <person name="Kubicek C.P."/>
            <person name="Martinez A.T."/>
            <person name="Yadav J."/>
            <person name="Master E."/>
            <person name="Magnuson J.K."/>
            <person name="James T."/>
            <person name="Yaver D."/>
            <person name="Berka R."/>
            <person name="Labutti K."/>
            <person name="Lipzen A."/>
            <person name="Aerts A."/>
            <person name="Barry K."/>
            <person name="Henrissat B."/>
            <person name="Blanchette R."/>
            <person name="Grigoriev I."/>
            <person name="Cullen D."/>
        </authorList>
    </citation>
    <scope>NUCLEOTIDE SEQUENCE [LARGE SCALE GENOMIC DNA]</scope>
    <source>
        <strain evidence="6 7">MAD-698-R-SB12</strain>
    </source>
</reference>